<gene>
    <name evidence="3" type="ORF">GCM10010305_35340</name>
</gene>
<comment type="caution">
    <text evidence="3">The sequence shown here is derived from an EMBL/GenBank/DDBJ whole genome shotgun (WGS) entry which is preliminary data.</text>
</comment>
<dbReference type="Proteomes" id="UP000644020">
    <property type="component" value="Unassembled WGS sequence"/>
</dbReference>
<protein>
    <recommendedName>
        <fullName evidence="5">DNA repair ATPase</fullName>
    </recommendedName>
</protein>
<dbReference type="EMBL" id="BMUL01000008">
    <property type="protein sequence ID" value="GHA88635.1"/>
    <property type="molecule type" value="Genomic_DNA"/>
</dbReference>
<dbReference type="InterPro" id="IPR020958">
    <property type="entry name" value="DUF3686"/>
</dbReference>
<evidence type="ECO:0000259" key="1">
    <source>
        <dbReference type="Pfam" id="PF12458"/>
    </source>
</evidence>
<dbReference type="RefSeq" id="WP_189978349.1">
    <property type="nucleotide sequence ID" value="NZ_BMUL01000008.1"/>
</dbReference>
<dbReference type="SUPFAM" id="SSF52540">
    <property type="entry name" value="P-loop containing nucleoside triphosphate hydrolases"/>
    <property type="match status" value="1"/>
</dbReference>
<feature type="domain" description="DUF3686" evidence="1">
    <location>
        <begin position="28"/>
        <end position="468"/>
    </location>
</feature>
<accession>A0A918W951</accession>
<feature type="domain" description="DUF7902" evidence="2">
    <location>
        <begin position="589"/>
        <end position="673"/>
    </location>
</feature>
<evidence type="ECO:0000313" key="4">
    <source>
        <dbReference type="Proteomes" id="UP000644020"/>
    </source>
</evidence>
<dbReference type="InterPro" id="IPR027417">
    <property type="entry name" value="P-loop_NTPase"/>
</dbReference>
<sequence length="1544" mass="166470">MTTTDTRQGVDEDAYGVLRDRLTAQAAELAARAEELNRARTRLYGTGELELTGTAQLRTEAPCVLTDVVAVGGLLLVGRTRPPGTTAEPRVADVLSLHDPDLDRLPEDTLPGLLDDPGFVREFTALHRYYRAARLVRLHRAQGRLLAVFRTGAKADDLRVLRWSTGPGRDCRFLDARGDRDLAPPAGQDLAWTEAGRDDHVPGRHPHVSLGGRLYVSTVGGTLTVKTADDTETPDGIHSEPVDEPLQSLADAEIAHAAVGPLTLLRVRPYREDTTRHLVHNALTGTVVRLDALGLACLRLPDDRGVVFPGGYCLADGTVRTFDTDTTGLAHDATRTSPHGEDVLYAFRSPDDGRTLLLAYDRVREEITRPVTGRGHALLDDGTMAVLRGSGTEPGRVHPVQFWRTPFAADVHAAPAGEGPLARIGNADLVRGVSDCLAIARQATETTPTGEVYEALRAACDRAADTHHWLADPGTGDLAAPLAALRATAEQVLAEFATVTALTARAADALADAERDLLRLTRQLRGETPATAADWIDRLTGLRRAQGRLLTVKDLRHADTGAVDALALRAEEELATAGRRAVAFLGRPDAFADHAAEAARLTADTAAAETVAAVTALTERLDGHTHGLRTLSEVVTGLDIADATERTTILERVADALGALNRARAGLTARRAELLDREGRAAFTAESALLTEAVTAALAAADTPEECDGRLAALLLQLENLETRFADHDGFLTELADRRTEIHDALTTRRRQLTDARARRAARLTEAADRILDAVARRAARLDTDEDVHAHFASDPMVGRVRRTADELRALGDQVRAGELEGRLTAARQEAARALRDRTELYADGGDTLRLGRHRFAVQRHTPELTLVPHEDTLALVLTGTDYRRPVTDPDLLRTRPHQDRVLPSESPAVYRSEHLAARLLAAHGAAALAAHGPGLAAVVREAAGTAHDEGYERGVHDHDATAILTTLLRLHDGAGTLRHPGTARARAQLHWAHDTTPGARDAWTRRAASLTRARDLFGAAPALDALREELAGRLGDPAAAAYLVEELAAPPAGFAVSAEARDLLEKFRRAVGERAYDDDLAALPDPAARRQLVEGWLHAYAAASGAPPADGVLAEAAALELAPGLDRYDVEAATTATVTGLLGTHPRLRGGALPLRLDEFLHRTAAFAADEVPAFRTHQRHRARLVAAERARLRLDEYRPRVMSSFVRNRLVDEVYLPLVGDNLAKQLGAAGAERRADSHGLLLLLSPPGYGKTTLVEYVADRLGLLLVKVDGPVLGTATTSLDPAEAPDAAARRELEKIAFALEAANNVLLYVDDIQHCSAEFLQRFIPLCDATRTLGGHDLRGKRFAVCMAGNPHTSTGDRFRIPDMLANRADVWNLGDVLTGKEDAFAFSFVENALTSHPDLAPLAGRDRAEVDLLTRLAAGDPLADRQRLAHPYPPAELDRILAVLRHLLTARATVLAVNRAYIDSAARAGTGTEPPFRLQGSYRNMNKIVARISPAMDDAELSAVVDDHYRAEAQTLPTGAEHDLRVLAALRARATQE</sequence>
<dbReference type="Pfam" id="PF12458">
    <property type="entry name" value="DUF3686"/>
    <property type="match status" value="1"/>
</dbReference>
<evidence type="ECO:0000259" key="2">
    <source>
        <dbReference type="Pfam" id="PF25472"/>
    </source>
</evidence>
<evidence type="ECO:0008006" key="5">
    <source>
        <dbReference type="Google" id="ProtNLM"/>
    </source>
</evidence>
<keyword evidence="4" id="KW-1185">Reference proteome</keyword>
<proteinExistence type="predicted"/>
<organism evidence="3 4">
    <name type="scientific">Streptomyces termitum</name>
    <dbReference type="NCBI Taxonomy" id="67368"/>
    <lineage>
        <taxon>Bacteria</taxon>
        <taxon>Bacillati</taxon>
        <taxon>Actinomycetota</taxon>
        <taxon>Actinomycetes</taxon>
        <taxon>Kitasatosporales</taxon>
        <taxon>Streptomycetaceae</taxon>
        <taxon>Streptomyces</taxon>
    </lineage>
</organism>
<evidence type="ECO:0000313" key="3">
    <source>
        <dbReference type="EMBL" id="GHA88635.1"/>
    </source>
</evidence>
<dbReference type="Gene3D" id="3.40.50.300">
    <property type="entry name" value="P-loop containing nucleotide triphosphate hydrolases"/>
    <property type="match status" value="1"/>
</dbReference>
<dbReference type="Pfam" id="PF25472">
    <property type="entry name" value="DUF7902"/>
    <property type="match status" value="1"/>
</dbReference>
<name>A0A918W951_9ACTN</name>
<reference evidence="3" key="1">
    <citation type="journal article" date="2014" name="Int. J. Syst. Evol. Microbiol.">
        <title>Complete genome sequence of Corynebacterium casei LMG S-19264T (=DSM 44701T), isolated from a smear-ripened cheese.</title>
        <authorList>
            <consortium name="US DOE Joint Genome Institute (JGI-PGF)"/>
            <person name="Walter F."/>
            <person name="Albersmeier A."/>
            <person name="Kalinowski J."/>
            <person name="Ruckert C."/>
        </authorList>
    </citation>
    <scope>NUCLEOTIDE SEQUENCE</scope>
    <source>
        <strain evidence="3">JCM 4518</strain>
    </source>
</reference>
<dbReference type="InterPro" id="IPR057224">
    <property type="entry name" value="DUF7902"/>
</dbReference>
<reference evidence="3" key="2">
    <citation type="submission" date="2020-09" db="EMBL/GenBank/DDBJ databases">
        <authorList>
            <person name="Sun Q."/>
            <person name="Ohkuma M."/>
        </authorList>
    </citation>
    <scope>NUCLEOTIDE SEQUENCE</scope>
    <source>
        <strain evidence="3">JCM 4518</strain>
    </source>
</reference>